<sequence>MSEGAPDEARFLDLVAEMQAKDSGLTSVQAALLVAAEQGIARDSKAFARIFGMAHALVLRELTTLIETRDLLHVTRRDERTMRLYYELAGGARAVIHE</sequence>
<organism evidence="1 2">
    <name type="scientific">Neorhizobium alkalisoli</name>
    <dbReference type="NCBI Taxonomy" id="528178"/>
    <lineage>
        <taxon>Bacteria</taxon>
        <taxon>Pseudomonadati</taxon>
        <taxon>Pseudomonadota</taxon>
        <taxon>Alphaproteobacteria</taxon>
        <taxon>Hyphomicrobiales</taxon>
        <taxon>Rhizobiaceae</taxon>
        <taxon>Rhizobium/Agrobacterium group</taxon>
        <taxon>Neorhizobium</taxon>
    </lineage>
</organism>
<dbReference type="RefSeq" id="WP_145631404.1">
    <property type="nucleotide sequence ID" value="NZ_VIWP01000001.1"/>
</dbReference>
<reference evidence="1 2" key="1">
    <citation type="submission" date="2019-06" db="EMBL/GenBank/DDBJ databases">
        <title>Sorghum-associated microbial communities from plants grown in Nebraska, USA.</title>
        <authorList>
            <person name="Schachtman D."/>
        </authorList>
    </citation>
    <scope>NUCLEOTIDE SEQUENCE [LARGE SCALE GENOMIC DNA]</scope>
    <source>
        <strain evidence="1 2">1225</strain>
    </source>
</reference>
<proteinExistence type="predicted"/>
<comment type="caution">
    <text evidence="1">The sequence shown here is derived from an EMBL/GenBank/DDBJ whole genome shotgun (WGS) entry which is preliminary data.</text>
</comment>
<accession>A0A561R708</accession>
<dbReference type="Proteomes" id="UP000320653">
    <property type="component" value="Unassembled WGS sequence"/>
</dbReference>
<evidence type="ECO:0000313" key="2">
    <source>
        <dbReference type="Proteomes" id="UP000320653"/>
    </source>
</evidence>
<name>A0A561R708_9HYPH</name>
<dbReference type="AlphaFoldDB" id="A0A561R708"/>
<protein>
    <submittedName>
        <fullName evidence="1">Formate dehydrogenase F4B subunit</fullName>
    </submittedName>
</protein>
<dbReference type="OrthoDB" id="7365132at2"/>
<evidence type="ECO:0000313" key="1">
    <source>
        <dbReference type="EMBL" id="TWF58382.1"/>
    </source>
</evidence>
<dbReference type="EMBL" id="VIWP01000001">
    <property type="protein sequence ID" value="TWF58382.1"/>
    <property type="molecule type" value="Genomic_DNA"/>
</dbReference>
<keyword evidence="2" id="KW-1185">Reference proteome</keyword>
<gene>
    <name evidence="1" type="ORF">FHW37_101186</name>
</gene>